<gene>
    <name evidence="4" type="ORF">CA12_38450</name>
</gene>
<dbReference type="Proteomes" id="UP000318741">
    <property type="component" value="Chromosome"/>
</dbReference>
<dbReference type="Pfam" id="PF04041">
    <property type="entry name" value="Glyco_hydro_130"/>
    <property type="match status" value="1"/>
</dbReference>
<accession>A0A517PEA5</accession>
<dbReference type="GO" id="GO:0016757">
    <property type="term" value="F:glycosyltransferase activity"/>
    <property type="evidence" value="ECO:0007669"/>
    <property type="project" value="UniProtKB-KW"/>
</dbReference>
<evidence type="ECO:0000256" key="3">
    <source>
        <dbReference type="ARBA" id="ARBA00024356"/>
    </source>
</evidence>
<dbReference type="Gene3D" id="2.115.10.20">
    <property type="entry name" value="Glycosyl hydrolase domain, family 43"/>
    <property type="match status" value="1"/>
</dbReference>
<dbReference type="PANTHER" id="PTHR34106:SF5">
    <property type="entry name" value="GLYCOSIDASE"/>
    <property type="match status" value="1"/>
</dbReference>
<proteinExistence type="inferred from homology"/>
<evidence type="ECO:0000313" key="4">
    <source>
        <dbReference type="EMBL" id="QDT17714.1"/>
    </source>
</evidence>
<protein>
    <submittedName>
        <fullName evidence="4">Beta-1,4-mannooligosaccharide phosphorylase</fullName>
        <ecNumber evidence="4">2.4.1.-</ecNumber>
    </submittedName>
</protein>
<dbReference type="InterPro" id="IPR023296">
    <property type="entry name" value="Glyco_hydro_beta-prop_sf"/>
</dbReference>
<dbReference type="KEGG" id="acaf:CA12_38450"/>
<sequence>MDVRPSNPAFRVRGAFNPAATTFGDETLLLLRVAEDAPAEPGRIAVPMVRFENGRGVPDVLNVGLTDPGVIPRDTRGVAVDGVEYLSTLSHLRLARSTDGVNFTVEDEPFLFPANPAERFGVEDARITRIADTWWINYTAVSGDGWCTALASTRDFRTVTRHGVIFPPSNKDVSLFPARCGGLWRALHRPNNDGFGKASIWSASSPDLISWGDHRCILRPRADVPFEGAKIGGGPPCLLTEEGWVQIYHGKSAAGAYALFVALLDREDPSIVLARGAEPLLVPEEEYERSGFFPDVVFANGVTHEPPGPDGVLPFGANVRVYYGATDGVSCLAETTVADLLASAHSRTATFCAHSLEEMHLTVA</sequence>
<dbReference type="EC" id="2.4.1.-" evidence="4"/>
<reference evidence="4 5" key="1">
    <citation type="submission" date="2019-02" db="EMBL/GenBank/DDBJ databases">
        <title>Deep-cultivation of Planctomycetes and their phenomic and genomic characterization uncovers novel biology.</title>
        <authorList>
            <person name="Wiegand S."/>
            <person name="Jogler M."/>
            <person name="Boedeker C."/>
            <person name="Pinto D."/>
            <person name="Vollmers J."/>
            <person name="Rivas-Marin E."/>
            <person name="Kohn T."/>
            <person name="Peeters S.H."/>
            <person name="Heuer A."/>
            <person name="Rast P."/>
            <person name="Oberbeckmann S."/>
            <person name="Bunk B."/>
            <person name="Jeske O."/>
            <person name="Meyerdierks A."/>
            <person name="Storesund J.E."/>
            <person name="Kallscheuer N."/>
            <person name="Luecker S."/>
            <person name="Lage O.M."/>
            <person name="Pohl T."/>
            <person name="Merkel B.J."/>
            <person name="Hornburger P."/>
            <person name="Mueller R.-W."/>
            <person name="Bruemmer F."/>
            <person name="Labrenz M."/>
            <person name="Spormann A.M."/>
            <person name="Op den Camp H."/>
            <person name="Overmann J."/>
            <person name="Amann R."/>
            <person name="Jetten M.S.M."/>
            <person name="Mascher T."/>
            <person name="Medema M.H."/>
            <person name="Devos D.P."/>
            <person name="Kaster A.-K."/>
            <person name="Ovreas L."/>
            <person name="Rohde M."/>
            <person name="Galperin M.Y."/>
            <person name="Jogler C."/>
        </authorList>
    </citation>
    <scope>NUCLEOTIDE SEQUENCE [LARGE SCALE GENOMIC DNA]</scope>
    <source>
        <strain evidence="4 5">CA12</strain>
    </source>
</reference>
<evidence type="ECO:0000256" key="2">
    <source>
        <dbReference type="ARBA" id="ARBA00022679"/>
    </source>
</evidence>
<dbReference type="SUPFAM" id="SSF75005">
    <property type="entry name" value="Arabinanase/levansucrase/invertase"/>
    <property type="match status" value="1"/>
</dbReference>
<dbReference type="AlphaFoldDB" id="A0A517PEA5"/>
<keyword evidence="5" id="KW-1185">Reference proteome</keyword>
<keyword evidence="1 4" id="KW-0328">Glycosyltransferase</keyword>
<name>A0A517PEA5_9PLAN</name>
<evidence type="ECO:0000313" key="5">
    <source>
        <dbReference type="Proteomes" id="UP000318741"/>
    </source>
</evidence>
<dbReference type="PIRSF" id="PIRSF016202">
    <property type="entry name" value="PH1107"/>
    <property type="match status" value="1"/>
</dbReference>
<dbReference type="InterPro" id="IPR007184">
    <property type="entry name" value="Mannoside_phosphorylase"/>
</dbReference>
<organism evidence="4 5">
    <name type="scientific">Alienimonas californiensis</name>
    <dbReference type="NCBI Taxonomy" id="2527989"/>
    <lineage>
        <taxon>Bacteria</taxon>
        <taxon>Pseudomonadati</taxon>
        <taxon>Planctomycetota</taxon>
        <taxon>Planctomycetia</taxon>
        <taxon>Planctomycetales</taxon>
        <taxon>Planctomycetaceae</taxon>
        <taxon>Alienimonas</taxon>
    </lineage>
</organism>
<evidence type="ECO:0000256" key="1">
    <source>
        <dbReference type="ARBA" id="ARBA00022676"/>
    </source>
</evidence>
<comment type="similarity">
    <text evidence="3">Belongs to the glycosyl hydrolase 130 family.</text>
</comment>
<dbReference type="PANTHER" id="PTHR34106">
    <property type="entry name" value="GLYCOSIDASE"/>
    <property type="match status" value="1"/>
</dbReference>
<dbReference type="EMBL" id="CP036265">
    <property type="protein sequence ID" value="QDT17714.1"/>
    <property type="molecule type" value="Genomic_DNA"/>
</dbReference>
<dbReference type="CDD" id="cd18612">
    <property type="entry name" value="GH130_Lin0857-like"/>
    <property type="match status" value="1"/>
</dbReference>
<keyword evidence="2 4" id="KW-0808">Transferase</keyword>